<keyword evidence="1" id="KW-1133">Transmembrane helix</keyword>
<keyword evidence="1" id="KW-0812">Transmembrane</keyword>
<accession>A0A426YK37</accession>
<feature type="transmembrane region" description="Helical" evidence="1">
    <location>
        <begin position="116"/>
        <end position="137"/>
    </location>
</feature>
<organism evidence="2 3">
    <name type="scientific">Ensete ventricosum</name>
    <name type="common">Abyssinian banana</name>
    <name type="synonym">Musa ensete</name>
    <dbReference type="NCBI Taxonomy" id="4639"/>
    <lineage>
        <taxon>Eukaryota</taxon>
        <taxon>Viridiplantae</taxon>
        <taxon>Streptophyta</taxon>
        <taxon>Embryophyta</taxon>
        <taxon>Tracheophyta</taxon>
        <taxon>Spermatophyta</taxon>
        <taxon>Magnoliopsida</taxon>
        <taxon>Liliopsida</taxon>
        <taxon>Zingiberales</taxon>
        <taxon>Musaceae</taxon>
        <taxon>Ensete</taxon>
    </lineage>
</organism>
<keyword evidence="1" id="KW-0472">Membrane</keyword>
<evidence type="ECO:0000256" key="1">
    <source>
        <dbReference type="SAM" id="Phobius"/>
    </source>
</evidence>
<evidence type="ECO:0008006" key="4">
    <source>
        <dbReference type="Google" id="ProtNLM"/>
    </source>
</evidence>
<protein>
    <recommendedName>
        <fullName evidence="4">SET domain-containing protein</fullName>
    </recommendedName>
</protein>
<proteinExistence type="predicted"/>
<evidence type="ECO:0000313" key="2">
    <source>
        <dbReference type="EMBL" id="RRT52129.1"/>
    </source>
</evidence>
<dbReference type="AlphaFoldDB" id="A0A426YK37"/>
<dbReference type="InterPro" id="IPR046341">
    <property type="entry name" value="SET_dom_sf"/>
</dbReference>
<comment type="caution">
    <text evidence="2">The sequence shown here is derived from an EMBL/GenBank/DDBJ whole genome shotgun (WGS) entry which is preliminary data.</text>
</comment>
<gene>
    <name evidence="2" type="ORF">B296_00050653</name>
</gene>
<evidence type="ECO:0000313" key="3">
    <source>
        <dbReference type="Proteomes" id="UP000287651"/>
    </source>
</evidence>
<sequence length="230" mass="24973">MVTVAASKMLTAASLAHRRPLTCRATASAATASRLVPHPSDLIRWVRREGGFVHPNLRIADGGPYGLGVVATDDIPPGSELIALPSHLLLRFDRSSESDGGCDGPHSTLVDLARRVPGTTICFSLVVSLLVLMWSFIARNRSATVDFDRHRPLKGDINLATARVKEEGEKKRENLETLCHSPSTILIRCGPPSSDFTDKEKMSPPLLLIASHEEKSPFFSSSEATRRRGG</sequence>
<name>A0A426YK37_ENSVE</name>
<dbReference type="EMBL" id="AMZH03011845">
    <property type="protein sequence ID" value="RRT52129.1"/>
    <property type="molecule type" value="Genomic_DNA"/>
</dbReference>
<reference evidence="2 3" key="1">
    <citation type="journal article" date="2014" name="Agronomy (Basel)">
        <title>A Draft Genome Sequence for Ensete ventricosum, the Drought-Tolerant Tree Against Hunger.</title>
        <authorList>
            <person name="Harrison J."/>
            <person name="Moore K.A."/>
            <person name="Paszkiewicz K."/>
            <person name="Jones T."/>
            <person name="Grant M."/>
            <person name="Ambacheew D."/>
            <person name="Muzemil S."/>
            <person name="Studholme D.J."/>
        </authorList>
    </citation>
    <scope>NUCLEOTIDE SEQUENCE [LARGE SCALE GENOMIC DNA]</scope>
</reference>
<dbReference type="Proteomes" id="UP000287651">
    <property type="component" value="Unassembled WGS sequence"/>
</dbReference>
<dbReference type="Gene3D" id="3.90.1410.10">
    <property type="entry name" value="set domain protein methyltransferase, domain 1"/>
    <property type="match status" value="1"/>
</dbReference>
<dbReference type="SUPFAM" id="SSF82199">
    <property type="entry name" value="SET domain"/>
    <property type="match status" value="1"/>
</dbReference>